<organism evidence="1 2">
    <name type="scientific">Pneumocystis oryctolagi</name>
    <dbReference type="NCBI Taxonomy" id="42067"/>
    <lineage>
        <taxon>Eukaryota</taxon>
        <taxon>Fungi</taxon>
        <taxon>Dikarya</taxon>
        <taxon>Ascomycota</taxon>
        <taxon>Taphrinomycotina</taxon>
        <taxon>Pneumocystomycetes</taxon>
        <taxon>Pneumocystaceae</taxon>
        <taxon>Pneumocystis</taxon>
    </lineage>
</organism>
<protein>
    <submittedName>
        <fullName evidence="1">Uncharacterized protein</fullName>
    </submittedName>
</protein>
<evidence type="ECO:0000313" key="1">
    <source>
        <dbReference type="EMBL" id="KAG4305154.1"/>
    </source>
</evidence>
<keyword evidence="2" id="KW-1185">Reference proteome</keyword>
<dbReference type="EMBL" id="JABTEG010000004">
    <property type="protein sequence ID" value="KAG4305154.1"/>
    <property type="molecule type" value="Genomic_DNA"/>
</dbReference>
<sequence>MQRVTPEEPAGPAHGARDCAYVAKEAAGRQVLAAADQEWGEVWWVDEDEQNGAGQNDFSSPFGGMNDFDFGQFDHSSGEAEGMPKLDDMDSDSESQSEMDDESKGGSDEEGCVEKD</sequence>
<accession>A0ACB7CBP2</accession>
<reference evidence="1 2" key="1">
    <citation type="journal article" date="2021" name="Commun. Biol.">
        <title>Genomic insights into the host specific adaptation of the Pneumocystis genus.</title>
        <authorList>
            <person name="Cisse O.H."/>
            <person name="Ma L."/>
            <person name="Dekker J.P."/>
            <person name="Khil P.P."/>
            <person name="Youn J.-H."/>
            <person name="Brenchley J.M."/>
            <person name="Blair R."/>
            <person name="Pahar B."/>
            <person name="Chabe M."/>
            <person name="Van Rompay K.K.A."/>
            <person name="Keesler R."/>
            <person name="Sukura A."/>
            <person name="Hirsch V."/>
            <person name="Kutty G."/>
            <person name="Liu Y."/>
            <person name="Peng L."/>
            <person name="Chen J."/>
            <person name="Song J."/>
            <person name="Weissenbacher-Lang C."/>
            <person name="Xu J."/>
            <person name="Upham N.S."/>
            <person name="Stajich J.E."/>
            <person name="Cuomo C.A."/>
            <person name="Cushion M.T."/>
            <person name="Kovacs J.A."/>
        </authorList>
    </citation>
    <scope>NUCLEOTIDE SEQUENCE [LARGE SCALE GENOMIC DNA]</scope>
    <source>
        <strain evidence="1 2">RABM</strain>
    </source>
</reference>
<proteinExistence type="predicted"/>
<comment type="caution">
    <text evidence="1">The sequence shown here is derived from an EMBL/GenBank/DDBJ whole genome shotgun (WGS) entry which is preliminary data.</text>
</comment>
<name>A0ACB7CBP2_9ASCO</name>
<gene>
    <name evidence="1" type="ORF">PORY_001324</name>
</gene>
<evidence type="ECO:0000313" key="2">
    <source>
        <dbReference type="Proteomes" id="UP000768646"/>
    </source>
</evidence>
<dbReference type="Proteomes" id="UP000768646">
    <property type="component" value="Unassembled WGS sequence"/>
</dbReference>